<sequence length="183" mass="21067">MSKTKKIMYYAVFLIVLCIGCSLYYFNQYHVNNDNVSIQSNLKDWLNRRSKEEIIPNVVDVVRLDNSNSYIALFQLENNNIGYSQLIKGLNGKLKIERSGYGTNVVSYEKIETNKGVYGILIGKNPNLKMDHLSVKLTHEEFGFTTDVSKDEMFVKYEKLPSGLKETFQAELTLFDENNNVIQ</sequence>
<name>A0ABS4IVS6_9BACL</name>
<evidence type="ECO:0000313" key="3">
    <source>
        <dbReference type="Proteomes" id="UP001519287"/>
    </source>
</evidence>
<protein>
    <recommendedName>
        <fullName evidence="4">DUF4825 domain-containing protein</fullName>
    </recommendedName>
</protein>
<dbReference type="RefSeq" id="WP_209971951.1">
    <property type="nucleotide sequence ID" value="NZ_JAGGLB010000008.1"/>
</dbReference>
<evidence type="ECO:0000256" key="1">
    <source>
        <dbReference type="SAM" id="Phobius"/>
    </source>
</evidence>
<proteinExistence type="predicted"/>
<dbReference type="Proteomes" id="UP001519287">
    <property type="component" value="Unassembled WGS sequence"/>
</dbReference>
<keyword evidence="3" id="KW-1185">Reference proteome</keyword>
<evidence type="ECO:0000313" key="2">
    <source>
        <dbReference type="EMBL" id="MBP1991180.1"/>
    </source>
</evidence>
<accession>A0ABS4IVS6</accession>
<dbReference type="EMBL" id="JAGGLB010000008">
    <property type="protein sequence ID" value="MBP1991180.1"/>
    <property type="molecule type" value="Genomic_DNA"/>
</dbReference>
<keyword evidence="1" id="KW-1133">Transmembrane helix</keyword>
<feature type="transmembrane region" description="Helical" evidence="1">
    <location>
        <begin position="7"/>
        <end position="26"/>
    </location>
</feature>
<gene>
    <name evidence="2" type="ORF">J2Z66_002787</name>
</gene>
<reference evidence="2 3" key="1">
    <citation type="submission" date="2021-03" db="EMBL/GenBank/DDBJ databases">
        <title>Genomic Encyclopedia of Type Strains, Phase IV (KMG-IV): sequencing the most valuable type-strain genomes for metagenomic binning, comparative biology and taxonomic classification.</title>
        <authorList>
            <person name="Goeker M."/>
        </authorList>
    </citation>
    <scope>NUCLEOTIDE SEQUENCE [LARGE SCALE GENOMIC DNA]</scope>
    <source>
        <strain evidence="2 3">DSM 26048</strain>
    </source>
</reference>
<organism evidence="2 3">
    <name type="scientific">Paenibacillus eucommiae</name>
    <dbReference type="NCBI Taxonomy" id="1355755"/>
    <lineage>
        <taxon>Bacteria</taxon>
        <taxon>Bacillati</taxon>
        <taxon>Bacillota</taxon>
        <taxon>Bacilli</taxon>
        <taxon>Bacillales</taxon>
        <taxon>Paenibacillaceae</taxon>
        <taxon>Paenibacillus</taxon>
    </lineage>
</organism>
<keyword evidence="1" id="KW-0812">Transmembrane</keyword>
<comment type="caution">
    <text evidence="2">The sequence shown here is derived from an EMBL/GenBank/DDBJ whole genome shotgun (WGS) entry which is preliminary data.</text>
</comment>
<keyword evidence="1" id="KW-0472">Membrane</keyword>
<evidence type="ECO:0008006" key="4">
    <source>
        <dbReference type="Google" id="ProtNLM"/>
    </source>
</evidence>